<accession>A0ACC2X8C0</accession>
<comment type="caution">
    <text evidence="1">The sequence shown here is derived from an EMBL/GenBank/DDBJ whole genome shotgun (WGS) entry which is preliminary data.</text>
</comment>
<keyword evidence="2" id="KW-1185">Reference proteome</keyword>
<organism evidence="1 2">
    <name type="scientific">Naganishia vaughanmartiniae</name>
    <dbReference type="NCBI Taxonomy" id="1424756"/>
    <lineage>
        <taxon>Eukaryota</taxon>
        <taxon>Fungi</taxon>
        <taxon>Dikarya</taxon>
        <taxon>Basidiomycota</taxon>
        <taxon>Agaricomycotina</taxon>
        <taxon>Tremellomycetes</taxon>
        <taxon>Filobasidiales</taxon>
        <taxon>Filobasidiaceae</taxon>
        <taxon>Naganishia</taxon>
    </lineage>
</organism>
<protein>
    <submittedName>
        <fullName evidence="1">Uncharacterized protein</fullName>
    </submittedName>
</protein>
<evidence type="ECO:0000313" key="2">
    <source>
        <dbReference type="Proteomes" id="UP001243375"/>
    </source>
</evidence>
<name>A0ACC2X8C0_9TREE</name>
<reference evidence="1" key="1">
    <citation type="submission" date="2023-04" db="EMBL/GenBank/DDBJ databases">
        <title>Draft Genome sequencing of Naganishia species isolated from polar environments using Oxford Nanopore Technology.</title>
        <authorList>
            <person name="Leo P."/>
            <person name="Venkateswaran K."/>
        </authorList>
    </citation>
    <scope>NUCLEOTIDE SEQUENCE</scope>
    <source>
        <strain evidence="1">MNA-CCFEE 5425</strain>
    </source>
</reference>
<sequence>MRREVTAIDHVLVQQHQTSAAGVEVDTFGFDLSLITAKSIKDLRAITYPSNIIGPNPAMNEHAPPGKFFYDRDFLLQFNTICKGEVLAEIALVLLGIDSRHPRRVEPVVQGGYQRGRPRGLARGRGVHINTASGAMGYTRGRESSDGGIGGLDRLGFVSSVRPARSSVGPGQAFGARGDVISGLHGRRRTTEHRQSLAAIQPDRIATAPPASVSRFIAEGKNRLADKSDETTMESVERQVRALLGALTAENFDSVSSQILEWANKSATESDGRTLRLVIKLVFEKAKDQAVCAPICAKLCRRLWQDISPDVQDNQRTDADGNLLGSGLLLREYLLERYGEELEATWSRGASSLETVEKPPLKPIARDAGVDASQDARKSTVSGGYNAVRTAKRQALGLIQFIGELFVLEMVSTEVIHACITKLLFNITAPKDHDVESLCLLLTIVGAKLEIQPKMGQQVRLYIQRMHRLMNNECLTFETSRLINVRSVVCASVSP</sequence>
<gene>
    <name evidence="1" type="ORF">QFC22_003195</name>
</gene>
<evidence type="ECO:0000313" key="1">
    <source>
        <dbReference type="EMBL" id="KAJ9120295.1"/>
    </source>
</evidence>
<dbReference type="Proteomes" id="UP001243375">
    <property type="component" value="Unassembled WGS sequence"/>
</dbReference>
<proteinExistence type="predicted"/>
<dbReference type="EMBL" id="JASBWU010000007">
    <property type="protein sequence ID" value="KAJ9120295.1"/>
    <property type="molecule type" value="Genomic_DNA"/>
</dbReference>